<dbReference type="AlphaFoldDB" id="A0A8J3FWG9"/>
<gene>
    <name evidence="1" type="ORF">GCM10012275_54590</name>
</gene>
<organism evidence="1 2">
    <name type="scientific">Longimycelium tulufanense</name>
    <dbReference type="NCBI Taxonomy" id="907463"/>
    <lineage>
        <taxon>Bacteria</taxon>
        <taxon>Bacillati</taxon>
        <taxon>Actinomycetota</taxon>
        <taxon>Actinomycetes</taxon>
        <taxon>Pseudonocardiales</taxon>
        <taxon>Pseudonocardiaceae</taxon>
        <taxon>Longimycelium</taxon>
    </lineage>
</organism>
<evidence type="ECO:0000313" key="1">
    <source>
        <dbReference type="EMBL" id="GGM77032.1"/>
    </source>
</evidence>
<comment type="caution">
    <text evidence="1">The sequence shown here is derived from an EMBL/GenBank/DDBJ whole genome shotgun (WGS) entry which is preliminary data.</text>
</comment>
<reference evidence="1" key="1">
    <citation type="journal article" date="2014" name="Int. J. Syst. Evol. Microbiol.">
        <title>Complete genome sequence of Corynebacterium casei LMG S-19264T (=DSM 44701T), isolated from a smear-ripened cheese.</title>
        <authorList>
            <consortium name="US DOE Joint Genome Institute (JGI-PGF)"/>
            <person name="Walter F."/>
            <person name="Albersmeier A."/>
            <person name="Kalinowski J."/>
            <person name="Ruckert C."/>
        </authorList>
    </citation>
    <scope>NUCLEOTIDE SEQUENCE</scope>
    <source>
        <strain evidence="1">CGMCC 4.5737</strain>
    </source>
</reference>
<proteinExistence type="predicted"/>
<sequence length="122" mass="13116">MGVLALVTGCGSGTAEPELTSAAGTPVSAQQVINAFQAAGLPMPEVRDNSHNCEKLGCREQITTEKVTVLVFDDEAKAAKLAETYGAEDAYRRGRVVLSFRAQRTSADKQQPYRAELDKLTQ</sequence>
<evidence type="ECO:0000313" key="2">
    <source>
        <dbReference type="Proteomes" id="UP000637578"/>
    </source>
</evidence>
<keyword evidence="2" id="KW-1185">Reference proteome</keyword>
<reference evidence="1" key="2">
    <citation type="submission" date="2020-09" db="EMBL/GenBank/DDBJ databases">
        <authorList>
            <person name="Sun Q."/>
            <person name="Zhou Y."/>
        </authorList>
    </citation>
    <scope>NUCLEOTIDE SEQUENCE</scope>
    <source>
        <strain evidence="1">CGMCC 4.5737</strain>
    </source>
</reference>
<accession>A0A8J3FWG9</accession>
<dbReference type="EMBL" id="BMMK01000038">
    <property type="protein sequence ID" value="GGM77032.1"/>
    <property type="molecule type" value="Genomic_DNA"/>
</dbReference>
<protein>
    <submittedName>
        <fullName evidence="1">Uncharacterized protein</fullName>
    </submittedName>
</protein>
<dbReference type="Proteomes" id="UP000637578">
    <property type="component" value="Unassembled WGS sequence"/>
</dbReference>
<name>A0A8J3FWG9_9PSEU</name>